<protein>
    <submittedName>
        <fullName evidence="1">Uncharacterized protein</fullName>
    </submittedName>
</protein>
<comment type="caution">
    <text evidence="1">The sequence shown here is derived from an EMBL/GenBank/DDBJ whole genome shotgun (WGS) entry which is preliminary data.</text>
</comment>
<dbReference type="EMBL" id="SGTH01000002">
    <property type="protein sequence ID" value="RZH30186.1"/>
    <property type="molecule type" value="Genomic_DNA"/>
</dbReference>
<evidence type="ECO:0000313" key="1">
    <source>
        <dbReference type="EMBL" id="RZH30186.1"/>
    </source>
</evidence>
<organism evidence="1 2">
    <name type="scientific">Acinetobacter pittii</name>
    <name type="common">Acinetobacter genomosp. 3</name>
    <dbReference type="NCBI Taxonomy" id="48296"/>
    <lineage>
        <taxon>Bacteria</taxon>
        <taxon>Pseudomonadati</taxon>
        <taxon>Pseudomonadota</taxon>
        <taxon>Gammaproteobacteria</taxon>
        <taxon>Moraxellales</taxon>
        <taxon>Moraxellaceae</taxon>
        <taxon>Acinetobacter</taxon>
        <taxon>Acinetobacter calcoaceticus/baumannii complex</taxon>
    </lineage>
</organism>
<evidence type="ECO:0000313" key="2">
    <source>
        <dbReference type="Proteomes" id="UP000294065"/>
    </source>
</evidence>
<proteinExistence type="predicted"/>
<sequence>MKKKNLFVLILFFAGSAGKEVHALSNSNLAFNQLDGIHLGDKFDDVFKKNKNNIIVQNYKDISNVKDCEKSKNLIINDNQTNVDVDKRGVVTAINTTNHNTIDVNGISVGENEKKLFKLKNVTKTKKMDAEEGGSYYEYKILSQHSDSYYIYTANHQGKIDSIGLFSKDYISCYED</sequence>
<dbReference type="RefSeq" id="WP_130173116.1">
    <property type="nucleotide sequence ID" value="NZ_SGTH01000002.1"/>
</dbReference>
<dbReference type="Proteomes" id="UP000294065">
    <property type="component" value="Unassembled WGS sequence"/>
</dbReference>
<gene>
    <name evidence="1" type="ORF">EXD98_08640</name>
</gene>
<accession>A0AAE8GD16</accession>
<reference evidence="1 2" key="1">
    <citation type="submission" date="2019-02" db="EMBL/GenBank/DDBJ databases">
        <title>The Batch Genome Submission of Acinetobacter spp. strains.</title>
        <authorList>
            <person name="Qin J."/>
            <person name="Hu Y."/>
            <person name="Ye H."/>
            <person name="Wei L."/>
            <person name="Feng Y."/>
            <person name="Zong Z."/>
        </authorList>
    </citation>
    <scope>NUCLEOTIDE SEQUENCE [LARGE SCALE GENOMIC DNA]</scope>
    <source>
        <strain evidence="1 2">WCHAP100012</strain>
    </source>
</reference>
<dbReference type="AlphaFoldDB" id="A0AAE8GD16"/>
<name>A0AAE8GD16_ACIPI</name>